<feature type="chain" id="PRO_5012553604" evidence="2">
    <location>
        <begin position="18"/>
        <end position="257"/>
    </location>
</feature>
<dbReference type="AlphaFoldDB" id="A0A1Y2IYZ0"/>
<evidence type="ECO:0000313" key="4">
    <source>
        <dbReference type="Proteomes" id="UP000193067"/>
    </source>
</evidence>
<feature type="region of interest" description="Disordered" evidence="1">
    <location>
        <begin position="232"/>
        <end position="257"/>
    </location>
</feature>
<organism evidence="3 4">
    <name type="scientific">Trametes coccinea (strain BRFM310)</name>
    <name type="common">Pycnoporus coccineus</name>
    <dbReference type="NCBI Taxonomy" id="1353009"/>
    <lineage>
        <taxon>Eukaryota</taxon>
        <taxon>Fungi</taxon>
        <taxon>Dikarya</taxon>
        <taxon>Basidiomycota</taxon>
        <taxon>Agaricomycotina</taxon>
        <taxon>Agaricomycetes</taxon>
        <taxon>Polyporales</taxon>
        <taxon>Polyporaceae</taxon>
        <taxon>Trametes</taxon>
    </lineage>
</organism>
<evidence type="ECO:0000313" key="3">
    <source>
        <dbReference type="EMBL" id="OSD06336.1"/>
    </source>
</evidence>
<feature type="signal peptide" evidence="2">
    <location>
        <begin position="1"/>
        <end position="17"/>
    </location>
</feature>
<evidence type="ECO:0000256" key="1">
    <source>
        <dbReference type="SAM" id="MobiDB-lite"/>
    </source>
</evidence>
<evidence type="ECO:0000256" key="2">
    <source>
        <dbReference type="SAM" id="SignalP"/>
    </source>
</evidence>
<keyword evidence="4" id="KW-1185">Reference proteome</keyword>
<dbReference type="EMBL" id="KZ084090">
    <property type="protein sequence ID" value="OSD06336.1"/>
    <property type="molecule type" value="Genomic_DNA"/>
</dbReference>
<keyword evidence="2" id="KW-0732">Signal</keyword>
<accession>A0A1Y2IYZ0</accession>
<gene>
    <name evidence="3" type="ORF">PYCCODRAFT_922875</name>
</gene>
<reference evidence="3 4" key="1">
    <citation type="journal article" date="2015" name="Biotechnol. Biofuels">
        <title>Enhanced degradation of softwood versus hardwood by the white-rot fungus Pycnoporus coccineus.</title>
        <authorList>
            <person name="Couturier M."/>
            <person name="Navarro D."/>
            <person name="Chevret D."/>
            <person name="Henrissat B."/>
            <person name="Piumi F."/>
            <person name="Ruiz-Duenas F.J."/>
            <person name="Martinez A.T."/>
            <person name="Grigoriev I.V."/>
            <person name="Riley R."/>
            <person name="Lipzen A."/>
            <person name="Berrin J.G."/>
            <person name="Master E.R."/>
            <person name="Rosso M.N."/>
        </authorList>
    </citation>
    <scope>NUCLEOTIDE SEQUENCE [LARGE SCALE GENOMIC DNA]</scope>
    <source>
        <strain evidence="3 4">BRFM310</strain>
    </source>
</reference>
<proteinExistence type="predicted"/>
<protein>
    <submittedName>
        <fullName evidence="3">Uncharacterized protein</fullName>
    </submittedName>
</protein>
<sequence length="257" mass="28414">MSSLCLSFSCFLPLALGSVRFAPSQTASTSKTLPSHDGHARLCQVHYVVWPASGLDSRSPCPSLVLSRSPPLSLSVSTNKYTSRVTLVCPGPHMHLHLHDRFVYAASLLCRHPLHLVSYLDFRFLLPFDSDIALLYLPHPLPFCVCPSLPCLPCPDGAPRLRRSFHPTLSLHGLIPRKPTFALCRSKITSRHRTCVIAIPYSFILTSLSILTALSTLQAFYEHTQAHTRCSRTRPGANERRVAGRAVGPRTPLRTST</sequence>
<name>A0A1Y2IYZ0_TRAC3</name>
<dbReference type="Proteomes" id="UP000193067">
    <property type="component" value="Unassembled WGS sequence"/>
</dbReference>